<dbReference type="InterPro" id="IPR011044">
    <property type="entry name" value="Quino_amine_DH_bsu"/>
</dbReference>
<evidence type="ECO:0008006" key="4">
    <source>
        <dbReference type="Google" id="ProtNLM"/>
    </source>
</evidence>
<evidence type="ECO:0000313" key="2">
    <source>
        <dbReference type="EMBL" id="RAW15347.1"/>
    </source>
</evidence>
<organism evidence="2 3">
    <name type="scientific">Phytoactinopolyspora halophila</name>
    <dbReference type="NCBI Taxonomy" id="1981511"/>
    <lineage>
        <taxon>Bacteria</taxon>
        <taxon>Bacillati</taxon>
        <taxon>Actinomycetota</taxon>
        <taxon>Actinomycetes</taxon>
        <taxon>Jiangellales</taxon>
        <taxon>Jiangellaceae</taxon>
        <taxon>Phytoactinopolyspora</taxon>
    </lineage>
</organism>
<dbReference type="InterPro" id="IPR015943">
    <property type="entry name" value="WD40/YVTN_repeat-like_dom_sf"/>
</dbReference>
<dbReference type="Gene3D" id="2.130.10.10">
    <property type="entry name" value="YVTN repeat-like/Quinoprotein amine dehydrogenase"/>
    <property type="match status" value="2"/>
</dbReference>
<dbReference type="Proteomes" id="UP000250462">
    <property type="component" value="Unassembled WGS sequence"/>
</dbReference>
<protein>
    <recommendedName>
        <fullName evidence="4">WD40 repeat domain-containing protein</fullName>
    </recommendedName>
</protein>
<name>A0A329QSU9_9ACTN</name>
<evidence type="ECO:0000313" key="3">
    <source>
        <dbReference type="Proteomes" id="UP000250462"/>
    </source>
</evidence>
<keyword evidence="3" id="KW-1185">Reference proteome</keyword>
<dbReference type="SUPFAM" id="SSF50969">
    <property type="entry name" value="YVTN repeat-like/Quinoprotein amine dehydrogenase"/>
    <property type="match status" value="1"/>
</dbReference>
<dbReference type="AlphaFoldDB" id="A0A329QSU9"/>
<sequence>MVVGLSAGSTAAAPGAVSTTDESSITNLGEPVRKAQTLSSAIGETPDGTPLGYYVVSGNPNTNAEFTVMNLRTNENVLQTRVPYGNSSQRTLGKSPVDGTIYFATSDVSHLYRYQPGDTEIEHLGPAPEGQRVWSVAVGPDETVWFGTYPGGRLYSLDPDSGDITDHGQALEGEQYIGSIFPDGDTVYVGTQPNARLAEYDRNSGDFTEIALPEDHSGDKITALDLRDDLLFVSTTDMHVMDVTTGEWVDRLSGANARVSPISPTDPDAVYLRLNGEVTRYDLSTGELTGTGKSPNATPESWGWVDLDGTGPWLALTYWRQGRTYAWNLETGEGSYQVPDLMGAGAPLISLGAGPLGNIYAGAFLSPPGMGKYDPDGEGFELLNGTSQVEGFGTFGDDLVFGRYPQGYLYRYDPSQPWDYRTNPPSPLRIGDDQNRTKAFVELDAVPGTVAIASVPTTGQHGGAITHWQPDEGTHQVYRDVVENQSPVSLVQHDGLLFGGTSIEGGYGVDPVTDEAVLFAWDPVSTETLWSEVPVPGASTVSGLAMDDDGHLWGIADSRTVFEFDLEAKETIRTIDIDPDAGIDRYGDDNRLLFDEGRLFGSAASQLFVLDQITGEVTTLYGGDDGPRVQELARDRYGDLYIIGSSTRLLRYTMPDDTTAPEVSAEPASSKSRGAAVLWLRADDDTDDDPAIHYRVDGGDWTEYDGSRPVVVKRGETLEYRAIDDAWNSSQVQTYSQSS</sequence>
<comment type="caution">
    <text evidence="2">The sequence shown here is derived from an EMBL/GenBank/DDBJ whole genome shotgun (WGS) entry which is preliminary data.</text>
</comment>
<reference evidence="2 3" key="1">
    <citation type="submission" date="2018-06" db="EMBL/GenBank/DDBJ databases">
        <title>Phytoactinopolyspora halophila sp. nov., a novel halophilic actinomycete isolated from a saline soil in China.</title>
        <authorList>
            <person name="Tang S.-K."/>
        </authorList>
    </citation>
    <scope>NUCLEOTIDE SEQUENCE [LARGE SCALE GENOMIC DNA]</scope>
    <source>
        <strain evidence="2 3">YIM 96934</strain>
    </source>
</reference>
<gene>
    <name evidence="2" type="ORF">DPM12_08820</name>
</gene>
<dbReference type="SUPFAM" id="SSF50998">
    <property type="entry name" value="Quinoprotein alcohol dehydrogenase-like"/>
    <property type="match status" value="1"/>
</dbReference>
<dbReference type="InterPro" id="IPR011047">
    <property type="entry name" value="Quinoprotein_ADH-like_sf"/>
</dbReference>
<accession>A0A329QSU9</accession>
<feature type="region of interest" description="Disordered" evidence="1">
    <location>
        <begin position="1"/>
        <end position="25"/>
    </location>
</feature>
<proteinExistence type="predicted"/>
<evidence type="ECO:0000256" key="1">
    <source>
        <dbReference type="SAM" id="MobiDB-lite"/>
    </source>
</evidence>
<dbReference type="EMBL" id="QMIG01000006">
    <property type="protein sequence ID" value="RAW15347.1"/>
    <property type="molecule type" value="Genomic_DNA"/>
</dbReference>